<keyword evidence="1" id="KW-0175">Coiled coil</keyword>
<name>A0A7X2Z1B9_9BACL</name>
<evidence type="ECO:0008006" key="5">
    <source>
        <dbReference type="Google" id="ProtNLM"/>
    </source>
</evidence>
<reference evidence="3 4" key="1">
    <citation type="submission" date="2019-11" db="EMBL/GenBank/DDBJ databases">
        <title>Draft genome sequences of five Paenibacillus species of dairy origin.</title>
        <authorList>
            <person name="Olajide A.M."/>
            <person name="Chen S."/>
            <person name="Lapointe G."/>
        </authorList>
    </citation>
    <scope>NUCLEOTIDE SEQUENCE [LARGE SCALE GENOMIC DNA]</scope>
    <source>
        <strain evidence="3 4">12CR55</strain>
    </source>
</reference>
<accession>A0A7X2Z1B9</accession>
<dbReference type="Gene3D" id="6.10.250.3150">
    <property type="match status" value="1"/>
</dbReference>
<dbReference type="AlphaFoldDB" id="A0A7X2Z1B9"/>
<dbReference type="EMBL" id="WNZW01000002">
    <property type="protein sequence ID" value="MUG45026.1"/>
    <property type="molecule type" value="Genomic_DNA"/>
</dbReference>
<evidence type="ECO:0000256" key="1">
    <source>
        <dbReference type="SAM" id="Coils"/>
    </source>
</evidence>
<proteinExistence type="predicted"/>
<keyword evidence="2" id="KW-0732">Signal</keyword>
<feature type="signal peptide" evidence="2">
    <location>
        <begin position="1"/>
        <end position="31"/>
    </location>
</feature>
<comment type="caution">
    <text evidence="3">The sequence shown here is derived from an EMBL/GenBank/DDBJ whole genome shotgun (WGS) entry which is preliminary data.</text>
</comment>
<evidence type="ECO:0000256" key="2">
    <source>
        <dbReference type="SAM" id="SignalP"/>
    </source>
</evidence>
<feature type="coiled-coil region" evidence="1">
    <location>
        <begin position="136"/>
        <end position="166"/>
    </location>
</feature>
<evidence type="ECO:0000313" key="4">
    <source>
        <dbReference type="Proteomes" id="UP000447876"/>
    </source>
</evidence>
<dbReference type="RefSeq" id="WP_155610411.1">
    <property type="nucleotide sequence ID" value="NZ_WNZW01000002.1"/>
</dbReference>
<dbReference type="Proteomes" id="UP000447876">
    <property type="component" value="Unassembled WGS sequence"/>
</dbReference>
<evidence type="ECO:0000313" key="3">
    <source>
        <dbReference type="EMBL" id="MUG45026.1"/>
    </source>
</evidence>
<protein>
    <recommendedName>
        <fullName evidence="5">N-terminal domain of peptidoglycan hydrolase CwlO-containing protein</fullName>
    </recommendedName>
</protein>
<organism evidence="3 4">
    <name type="scientific">Paenibacillus woosongensis</name>
    <dbReference type="NCBI Taxonomy" id="307580"/>
    <lineage>
        <taxon>Bacteria</taxon>
        <taxon>Bacillati</taxon>
        <taxon>Bacillota</taxon>
        <taxon>Bacilli</taxon>
        <taxon>Bacillales</taxon>
        <taxon>Paenibacillaceae</taxon>
        <taxon>Paenibacillus</taxon>
    </lineage>
</organism>
<feature type="chain" id="PRO_5031046759" description="N-terminal domain of peptidoglycan hydrolase CwlO-containing protein" evidence="2">
    <location>
        <begin position="32"/>
        <end position="363"/>
    </location>
</feature>
<sequence>MNRRLISFCSSCLLAASLVVALIFPLDHAHAFPLSEEEQEILEKSLSIVEIDREIARVEMKQQDTERSMLNLSKELAGKEEKLLFAQERAGARLRAYYMGEREDLLAALLSVNSWKDFFTVLDYYQLIMERDRDVLTGYRNELAKLNRSRKQLAAMADELAHMKDDLVMQRERVIELQRSVDGKLGASADPEHLRAMIEELTAYWENVGLHEVRRYFKALASAMMDFQEFLKDHQDSLVSENGGYVLVIREEDLNAFLRGKNDLLSNMAFLFEEDKIVATGSRESLNLRVEGHYTVEDVPQNAIVFHVDRLVFNGLELPDTTRLELEKDFDLGFYPQKIVPFVKAVEADIQKGTLTVKLKLSL</sequence>
<gene>
    <name evidence="3" type="ORF">GNP95_08460</name>
</gene>
<dbReference type="OrthoDB" id="2657928at2"/>